<dbReference type="Gene3D" id="3.30.565.10">
    <property type="entry name" value="Histidine kinase-like ATPase, C-terminal domain"/>
    <property type="match status" value="1"/>
</dbReference>
<organism evidence="6">
    <name type="scientific">marine metagenome</name>
    <dbReference type="NCBI Taxonomy" id="408172"/>
    <lineage>
        <taxon>unclassified sequences</taxon>
        <taxon>metagenomes</taxon>
        <taxon>ecological metagenomes</taxon>
    </lineage>
</organism>
<dbReference type="InterPro" id="IPR042120">
    <property type="entry name" value="MutL_C_dimsub"/>
</dbReference>
<name>A0A381N9K8_9ZZZZ</name>
<reference evidence="6" key="1">
    <citation type="submission" date="2018-05" db="EMBL/GenBank/DDBJ databases">
        <authorList>
            <person name="Lanie J.A."/>
            <person name="Ng W.-L."/>
            <person name="Kazmierczak K.M."/>
            <person name="Andrzejewski T.M."/>
            <person name="Davidsen T.M."/>
            <person name="Wayne K.J."/>
            <person name="Tettelin H."/>
            <person name="Glass J.I."/>
            <person name="Rusch D."/>
            <person name="Podicherti R."/>
            <person name="Tsui H.-C.T."/>
            <person name="Winkler M.E."/>
        </authorList>
    </citation>
    <scope>NUCLEOTIDE SEQUENCE</scope>
</reference>
<dbReference type="InterPro" id="IPR038973">
    <property type="entry name" value="MutL/Mlh/Pms-like"/>
</dbReference>
<dbReference type="InterPro" id="IPR014790">
    <property type="entry name" value="MutL_C"/>
</dbReference>
<evidence type="ECO:0000256" key="1">
    <source>
        <dbReference type="ARBA" id="ARBA00006082"/>
    </source>
</evidence>
<dbReference type="FunFam" id="3.30.565.10:FF:000003">
    <property type="entry name" value="DNA mismatch repair endonuclease MutL"/>
    <property type="match status" value="1"/>
</dbReference>
<dbReference type="SMART" id="SM00853">
    <property type="entry name" value="MutL_C"/>
    <property type="match status" value="1"/>
</dbReference>
<evidence type="ECO:0000259" key="5">
    <source>
        <dbReference type="SMART" id="SM01340"/>
    </source>
</evidence>
<evidence type="ECO:0008006" key="7">
    <source>
        <dbReference type="Google" id="ProtNLM"/>
    </source>
</evidence>
<evidence type="ECO:0000313" key="6">
    <source>
        <dbReference type="EMBL" id="SUZ51276.1"/>
    </source>
</evidence>
<dbReference type="GO" id="GO:0005524">
    <property type="term" value="F:ATP binding"/>
    <property type="evidence" value="ECO:0007669"/>
    <property type="project" value="InterPro"/>
</dbReference>
<dbReference type="Pfam" id="PF01119">
    <property type="entry name" value="DNA_mis_repair"/>
    <property type="match status" value="1"/>
</dbReference>
<protein>
    <recommendedName>
        <fullName evidence="7">DNA mismatch repair protein S5 domain-containing protein</fullName>
    </recommendedName>
</protein>
<comment type="similarity">
    <text evidence="1">Belongs to the DNA mismatch repair MutL/HexB family.</text>
</comment>
<dbReference type="Gene3D" id="3.30.1540.20">
    <property type="entry name" value="MutL, C-terminal domain, dimerisation subdomain"/>
    <property type="match status" value="1"/>
</dbReference>
<dbReference type="AlphaFoldDB" id="A0A381N9K8"/>
<dbReference type="PROSITE" id="PS00058">
    <property type="entry name" value="DNA_MISMATCH_REPAIR_1"/>
    <property type="match status" value="1"/>
</dbReference>
<dbReference type="InterPro" id="IPR037198">
    <property type="entry name" value="MutL_C_sf"/>
</dbReference>
<gene>
    <name evidence="6" type="ORF">METZ01_LOCUS4130</name>
</gene>
<dbReference type="SUPFAM" id="SSF118116">
    <property type="entry name" value="DNA mismatch repair protein MutL"/>
    <property type="match status" value="1"/>
</dbReference>
<dbReference type="Gene3D" id="3.30.1370.100">
    <property type="entry name" value="MutL, C-terminal domain, regulatory subdomain"/>
    <property type="match status" value="1"/>
</dbReference>
<dbReference type="InterPro" id="IPR042121">
    <property type="entry name" value="MutL_C_regsub"/>
</dbReference>
<dbReference type="SUPFAM" id="SSF55874">
    <property type="entry name" value="ATPase domain of HSP90 chaperone/DNA topoisomerase II/histidine kinase"/>
    <property type="match status" value="1"/>
</dbReference>
<dbReference type="InterPro" id="IPR036890">
    <property type="entry name" value="HATPase_C_sf"/>
</dbReference>
<dbReference type="Pfam" id="PF13589">
    <property type="entry name" value="HATPase_c_3"/>
    <property type="match status" value="1"/>
</dbReference>
<dbReference type="InterPro" id="IPR013507">
    <property type="entry name" value="DNA_mismatch_S5_2-like"/>
</dbReference>
<dbReference type="GO" id="GO:0032300">
    <property type="term" value="C:mismatch repair complex"/>
    <property type="evidence" value="ECO:0007669"/>
    <property type="project" value="InterPro"/>
</dbReference>
<feature type="domain" description="DNA mismatch repair protein S5" evidence="5">
    <location>
        <begin position="207"/>
        <end position="325"/>
    </location>
</feature>
<sequence length="585" mass="66242">MTKIQTLSKDLRNKISAGEVVERPASVVKELMENSLDAGASEITVVVEKGGQQLIQVTDNGSGINSVDIPKAIERYSTSKIKKLDDLFTINTFGFRGEALASVASVSELDIASCQEGKEGAEVKVQNGECSEIRPAPRVRGTQITVHNLFYNTPARRKFMKSPRIELRQIIQTIRWMALSHPEVNIILSADEKEVVNVQPESLEERIASLFDPTYQENLLSVQLQKGDYLFSGFIGNLNLVRSRPGDQYIFLNRRYIKNRLLNSAVYSGYQSLTKRGEFPFFALNLVIPPDQIDVNVHPMKIEVRFKDEWRVYHVLKSGITDSLSDVLETIPYFEKTTGDFNVKEPSISTSGVGSVKQEIFPFNRHIPGPVQSSAQLERAKSYASELATRQESSSRIDVENIWQVHKKYVVSEISSGLVIIDQHVAHERILFEEAMNTFNIGTMASQALLFPESLDFSPDEYSVLLEVLPFLEKIGFRMKETGKYKVELEAIPSEMSWGNERRVIKDIIDHYLIHQNEYSSMQENLAASFACHAAVKAGDTLIKDEMQELVNRLFGTKHPYYCPHGRPIIVQLSLDELDKRFERE</sequence>
<dbReference type="Gene3D" id="3.30.230.10">
    <property type="match status" value="1"/>
</dbReference>
<dbReference type="Pfam" id="PF08676">
    <property type="entry name" value="MutL_C"/>
    <property type="match status" value="1"/>
</dbReference>
<dbReference type="GO" id="GO:0006298">
    <property type="term" value="P:mismatch repair"/>
    <property type="evidence" value="ECO:0007669"/>
    <property type="project" value="InterPro"/>
</dbReference>
<dbReference type="SUPFAM" id="SSF54211">
    <property type="entry name" value="Ribosomal protein S5 domain 2-like"/>
    <property type="match status" value="1"/>
</dbReference>
<dbReference type="InterPro" id="IPR020568">
    <property type="entry name" value="Ribosomal_Su5_D2-typ_SF"/>
</dbReference>
<evidence type="ECO:0000256" key="2">
    <source>
        <dbReference type="ARBA" id="ARBA00022763"/>
    </source>
</evidence>
<dbReference type="InterPro" id="IPR014721">
    <property type="entry name" value="Ribsml_uS5_D2-typ_fold_subgr"/>
</dbReference>
<keyword evidence="2" id="KW-0227">DNA damage</keyword>
<dbReference type="GO" id="GO:0016887">
    <property type="term" value="F:ATP hydrolysis activity"/>
    <property type="evidence" value="ECO:0007669"/>
    <property type="project" value="InterPro"/>
</dbReference>
<keyword evidence="3" id="KW-0234">DNA repair</keyword>
<dbReference type="NCBIfam" id="TIGR00585">
    <property type="entry name" value="mutl"/>
    <property type="match status" value="1"/>
</dbReference>
<evidence type="ECO:0000259" key="4">
    <source>
        <dbReference type="SMART" id="SM00853"/>
    </source>
</evidence>
<dbReference type="GO" id="GO:0140664">
    <property type="term" value="F:ATP-dependent DNA damage sensor activity"/>
    <property type="evidence" value="ECO:0007669"/>
    <property type="project" value="InterPro"/>
</dbReference>
<dbReference type="PANTHER" id="PTHR10073:SF12">
    <property type="entry name" value="DNA MISMATCH REPAIR PROTEIN MLH1"/>
    <property type="match status" value="1"/>
</dbReference>
<dbReference type="CDD" id="cd16926">
    <property type="entry name" value="HATPase_MutL-MLH-PMS-like"/>
    <property type="match status" value="1"/>
</dbReference>
<dbReference type="SMART" id="SM01340">
    <property type="entry name" value="DNA_mis_repair"/>
    <property type="match status" value="1"/>
</dbReference>
<dbReference type="CDD" id="cd00782">
    <property type="entry name" value="MutL_Trans"/>
    <property type="match status" value="1"/>
</dbReference>
<dbReference type="EMBL" id="UINC01000215">
    <property type="protein sequence ID" value="SUZ51276.1"/>
    <property type="molecule type" value="Genomic_DNA"/>
</dbReference>
<dbReference type="InterPro" id="IPR002099">
    <property type="entry name" value="MutL/Mlh/PMS"/>
</dbReference>
<accession>A0A381N9K8</accession>
<dbReference type="HAMAP" id="MF_00149">
    <property type="entry name" value="DNA_mis_repair"/>
    <property type="match status" value="1"/>
</dbReference>
<feature type="domain" description="MutL C-terminal dimerisation" evidence="4">
    <location>
        <begin position="401"/>
        <end position="542"/>
    </location>
</feature>
<proteinExistence type="inferred from homology"/>
<dbReference type="InterPro" id="IPR020667">
    <property type="entry name" value="DNA_mismatch_repair_MutL"/>
</dbReference>
<evidence type="ECO:0000256" key="3">
    <source>
        <dbReference type="ARBA" id="ARBA00023204"/>
    </source>
</evidence>
<dbReference type="PANTHER" id="PTHR10073">
    <property type="entry name" value="DNA MISMATCH REPAIR PROTEIN MLH, PMS, MUTL"/>
    <property type="match status" value="1"/>
</dbReference>
<dbReference type="InterPro" id="IPR014762">
    <property type="entry name" value="DNA_mismatch_repair_CS"/>
</dbReference>
<dbReference type="GO" id="GO:0030983">
    <property type="term" value="F:mismatched DNA binding"/>
    <property type="evidence" value="ECO:0007669"/>
    <property type="project" value="InterPro"/>
</dbReference>